<dbReference type="EMBL" id="NKXS01007685">
    <property type="protein sequence ID" value="PIM99288.1"/>
    <property type="molecule type" value="Genomic_DNA"/>
</dbReference>
<evidence type="ECO:0000256" key="1">
    <source>
        <dbReference type="SAM" id="Phobius"/>
    </source>
</evidence>
<protein>
    <recommendedName>
        <fullName evidence="4">Late embryogenesis abundant protein LEA-2 subgroup domain-containing protein</fullName>
    </recommendedName>
</protein>
<evidence type="ECO:0000313" key="3">
    <source>
        <dbReference type="Proteomes" id="UP000231279"/>
    </source>
</evidence>
<keyword evidence="1" id="KW-1133">Transmembrane helix</keyword>
<keyword evidence="1" id="KW-0472">Membrane</keyword>
<dbReference type="PANTHER" id="PTHR31852">
    <property type="entry name" value="LATE EMBRYOGENESIS ABUNDANT (LEA) HYDROXYPROLINE-RICH GLYCOPROTEIN FAMILY"/>
    <property type="match status" value="1"/>
</dbReference>
<gene>
    <name evidence="2" type="ORF">CDL12_28222</name>
</gene>
<evidence type="ECO:0008006" key="4">
    <source>
        <dbReference type="Google" id="ProtNLM"/>
    </source>
</evidence>
<name>A0A2G9G1U4_9LAMI</name>
<dbReference type="Gene3D" id="2.60.40.1820">
    <property type="match status" value="1"/>
</dbReference>
<dbReference type="STRING" id="429701.A0A2G9G1U4"/>
<reference evidence="3" key="1">
    <citation type="journal article" date="2018" name="Gigascience">
        <title>Genome assembly of the Pink Ipe (Handroanthus impetiginosus, Bignoniaceae), a highly valued, ecologically keystone Neotropical timber forest tree.</title>
        <authorList>
            <person name="Silva-Junior O.B."/>
            <person name="Grattapaglia D."/>
            <person name="Novaes E."/>
            <person name="Collevatti R.G."/>
        </authorList>
    </citation>
    <scope>NUCLEOTIDE SEQUENCE [LARGE SCALE GENOMIC DNA]</scope>
    <source>
        <strain evidence="3">cv. UFG-1</strain>
    </source>
</reference>
<keyword evidence="1" id="KW-0812">Transmembrane</keyword>
<comment type="caution">
    <text evidence="2">The sequence shown here is derived from an EMBL/GenBank/DDBJ whole genome shotgun (WGS) entry which is preliminary data.</text>
</comment>
<feature type="transmembrane region" description="Helical" evidence="1">
    <location>
        <begin position="46"/>
        <end position="69"/>
    </location>
</feature>
<proteinExistence type="predicted"/>
<accession>A0A2G9G1U4</accession>
<dbReference type="InterPro" id="IPR055301">
    <property type="entry name" value="Lea14-like_2"/>
</dbReference>
<dbReference type="OrthoDB" id="1894389at2759"/>
<organism evidence="2 3">
    <name type="scientific">Handroanthus impetiginosus</name>
    <dbReference type="NCBI Taxonomy" id="429701"/>
    <lineage>
        <taxon>Eukaryota</taxon>
        <taxon>Viridiplantae</taxon>
        <taxon>Streptophyta</taxon>
        <taxon>Embryophyta</taxon>
        <taxon>Tracheophyta</taxon>
        <taxon>Spermatophyta</taxon>
        <taxon>Magnoliopsida</taxon>
        <taxon>eudicotyledons</taxon>
        <taxon>Gunneridae</taxon>
        <taxon>Pentapetalae</taxon>
        <taxon>asterids</taxon>
        <taxon>lamiids</taxon>
        <taxon>Lamiales</taxon>
        <taxon>Bignoniaceae</taxon>
        <taxon>Crescentiina</taxon>
        <taxon>Tabebuia alliance</taxon>
        <taxon>Handroanthus</taxon>
    </lineage>
</organism>
<evidence type="ECO:0000313" key="2">
    <source>
        <dbReference type="EMBL" id="PIM99288.1"/>
    </source>
</evidence>
<keyword evidence="3" id="KW-1185">Reference proteome</keyword>
<dbReference type="AlphaFoldDB" id="A0A2G9G1U4"/>
<sequence length="202" mass="22727">MAEKYQQQSQGYPLAPATIVPRSDEEHATNYQYQEQIMKKRKRMKCLAYIAIFAVFQTIVIAVFALTVMRVKTPKVRLEDVAVTNNNGNLRFAAQVVVRNRNFARYKFDSSLATVRSENNNVGEFAIPDNRVRARSTKKMYVVADLSTSNTANNSVLGLSVEGRLRGKVELLRVIKRNKSAEMNCTISIDLATSAVQDLSCK</sequence>
<dbReference type="Proteomes" id="UP000231279">
    <property type="component" value="Unassembled WGS sequence"/>
</dbReference>